<dbReference type="InterPro" id="IPR018891">
    <property type="entry name" value="AIPR_C"/>
</dbReference>
<keyword evidence="2" id="KW-0614">Plasmid</keyword>
<evidence type="ECO:0000259" key="1">
    <source>
        <dbReference type="Pfam" id="PF10592"/>
    </source>
</evidence>
<dbReference type="RefSeq" id="WP_223172938.1">
    <property type="nucleotide sequence ID" value="NZ_MG764549.1"/>
</dbReference>
<dbReference type="AlphaFoldDB" id="A0A2S1FJQ1"/>
<organism evidence="2">
    <name type="scientific">Klebsiella pneumoniae</name>
    <dbReference type="NCBI Taxonomy" id="573"/>
    <lineage>
        <taxon>Bacteria</taxon>
        <taxon>Pseudomonadati</taxon>
        <taxon>Pseudomonadota</taxon>
        <taxon>Gammaproteobacteria</taxon>
        <taxon>Enterobacterales</taxon>
        <taxon>Enterobacteriaceae</taxon>
        <taxon>Klebsiella/Raoultella group</taxon>
        <taxon>Klebsiella</taxon>
        <taxon>Klebsiella pneumoniae complex</taxon>
    </lineage>
</organism>
<feature type="domain" description="Abortive phage infection protein C-terminal" evidence="1">
    <location>
        <begin position="247"/>
        <end position="439"/>
    </location>
</feature>
<reference evidence="2" key="1">
    <citation type="submission" date="2018-01" db="EMBL/GenBank/DDBJ databases">
        <title>Complete sequence of p13190-tetA.</title>
        <authorList>
            <person name="Zhou D."/>
        </authorList>
    </citation>
    <scope>NUCLEOTIDE SEQUENCE</scope>
    <source>
        <strain evidence="2">13190</strain>
        <plasmid evidence="2">p13190-tetA</plasmid>
    </source>
</reference>
<sequence>MFNEKADTQHKQQHGNYYMQHIENLLKQTDLINKYGIGNAHLLWSMGLYLDESDFDKLASDGLTDGGNDKKIDFVIVSNGTLFIAQGYHSTQENIKIAAPANKASDLNIALAWIISGQGYSPNEKLRSKIIEIRQLIEDGEIEAIELLYIHNCAESKQVKEELETCKSYLEGRFNEKEIEVSYKELGISSLEKLYIALSQQIVVKENVIFDGDLIDSIQGDGWTSHVGFANGAWLNELFRKHGAELFSANYRGFMGLSKRRKINSAIRSTAETNPKDFFVFNNGVSILTTKFIKNGNILEGISIINGAQTTGSIGSVQDFKKLDGLKVLCKVIECVDSDKVKKIVQYNNTQNHITTWDHYSNSAEQKLVEEEFKTFGYVYSLKRGFENTGSYFGIESVAQPLIALHGDYASANRGKNYVFDTKAAYDNAFHESKAQHILLAYTISKAIEKVKLNFKAKINKISSDEDSLLFLQNLKSRFFLISVIGEILDELTGKPLDKKFVKFNYNSSLQKNLSLDDLINIWVPVITAILPYVIRQTGQDLTAFLTNTENPLQHVAVEVKSLINTVKGFQPIPALDTLSNYIE</sequence>
<geneLocation type="plasmid" evidence="2">
    <name>p13190-tetA</name>
</geneLocation>
<name>A0A2S1FJQ1_KLEPN</name>
<dbReference type="Pfam" id="PF10592">
    <property type="entry name" value="AIPR"/>
    <property type="match status" value="1"/>
</dbReference>
<dbReference type="EMBL" id="MG764549">
    <property type="protein sequence ID" value="AWD72669.1"/>
    <property type="molecule type" value="Genomic_DNA"/>
</dbReference>
<proteinExistence type="predicted"/>
<evidence type="ECO:0000313" key="2">
    <source>
        <dbReference type="EMBL" id="AWD72669.1"/>
    </source>
</evidence>
<protein>
    <recommendedName>
        <fullName evidence="1">Abortive phage infection protein C-terminal domain-containing protein</fullName>
    </recommendedName>
</protein>
<accession>A0A2S1FJQ1</accession>